<dbReference type="AlphaFoldDB" id="A0A9P3L9A7"/>
<accession>A0A9P3L9A7</accession>
<sequence length="204" mass="23266">MHHMEVVYPHPCEVKEARFRLLHHWCRRTHRWDVKNARGHVERGVTFRILRDNRGEPLQLSLPLLVIGEDENEDAVTPPPVPTPYFTPEFFFDPASPPSTPDVLEIAMCISHRVPVRWTRPVPPAPKAKPMQGWSPDLGITLTAGRGWGNLLRLAHERGDWAPCNDRAGLGFDIPRFQEATLEMHIEHPPPLVESVRSHLSLSC</sequence>
<gene>
    <name evidence="1" type="ORF">PsYK624_016060</name>
</gene>
<protein>
    <submittedName>
        <fullName evidence="1">Uncharacterized protein</fullName>
    </submittedName>
</protein>
<evidence type="ECO:0000313" key="2">
    <source>
        <dbReference type="Proteomes" id="UP000703269"/>
    </source>
</evidence>
<organism evidence="1 2">
    <name type="scientific">Phanerochaete sordida</name>
    <dbReference type="NCBI Taxonomy" id="48140"/>
    <lineage>
        <taxon>Eukaryota</taxon>
        <taxon>Fungi</taxon>
        <taxon>Dikarya</taxon>
        <taxon>Basidiomycota</taxon>
        <taxon>Agaricomycotina</taxon>
        <taxon>Agaricomycetes</taxon>
        <taxon>Polyporales</taxon>
        <taxon>Phanerochaetaceae</taxon>
        <taxon>Phanerochaete</taxon>
    </lineage>
</organism>
<reference evidence="1 2" key="1">
    <citation type="submission" date="2021-08" db="EMBL/GenBank/DDBJ databases">
        <title>Draft Genome Sequence of Phanerochaete sordida strain YK-624.</title>
        <authorList>
            <person name="Mori T."/>
            <person name="Dohra H."/>
            <person name="Suzuki T."/>
            <person name="Kawagishi H."/>
            <person name="Hirai H."/>
        </authorList>
    </citation>
    <scope>NUCLEOTIDE SEQUENCE [LARGE SCALE GENOMIC DNA]</scope>
    <source>
        <strain evidence="1 2">YK-624</strain>
    </source>
</reference>
<evidence type="ECO:0000313" key="1">
    <source>
        <dbReference type="EMBL" id="GJE85527.1"/>
    </source>
</evidence>
<keyword evidence="2" id="KW-1185">Reference proteome</keyword>
<name>A0A9P3L9A7_9APHY</name>
<proteinExistence type="predicted"/>
<dbReference type="EMBL" id="BPQB01000002">
    <property type="protein sequence ID" value="GJE85527.1"/>
    <property type="molecule type" value="Genomic_DNA"/>
</dbReference>
<comment type="caution">
    <text evidence="1">The sequence shown here is derived from an EMBL/GenBank/DDBJ whole genome shotgun (WGS) entry which is preliminary data.</text>
</comment>
<dbReference type="Proteomes" id="UP000703269">
    <property type="component" value="Unassembled WGS sequence"/>
</dbReference>